<accession>A0AAE1LN02</accession>
<keyword evidence="11 14" id="KW-0472">Membrane</keyword>
<comment type="subcellular location">
    <subcellularLocation>
        <location evidence="1">Mitochondrion inner membrane</location>
        <topology evidence="1">Single-pass membrane protein</topology>
    </subcellularLocation>
</comment>
<evidence type="ECO:0000256" key="6">
    <source>
        <dbReference type="ARBA" id="ARBA00022692"/>
    </source>
</evidence>
<evidence type="ECO:0000313" key="16">
    <source>
        <dbReference type="Proteomes" id="UP001219518"/>
    </source>
</evidence>
<evidence type="ECO:0000256" key="5">
    <source>
        <dbReference type="ARBA" id="ARBA00022660"/>
    </source>
</evidence>
<keyword evidence="4" id="KW-0813">Transport</keyword>
<sequence length="124" mass="14245">MLPKGTPVITLTSKEIRAIQDKARERQTYREYVIKEKSNPFRAAALLGTGYINNPAFVRYEAANTFMSEYTYGRATVRTSLFFFGWVIAPIIAIGAYATYVRAEFDGRVRRGEVAYHDRFNKFV</sequence>
<evidence type="ECO:0000256" key="7">
    <source>
        <dbReference type="ARBA" id="ARBA00022792"/>
    </source>
</evidence>
<dbReference type="EMBL" id="JAHWGI010001240">
    <property type="protein sequence ID" value="KAK3925653.1"/>
    <property type="molecule type" value="Genomic_DNA"/>
</dbReference>
<dbReference type="Pfam" id="PF07225">
    <property type="entry name" value="NDUF_B4"/>
    <property type="match status" value="1"/>
</dbReference>
<protein>
    <recommendedName>
        <fullName evidence="3">NADH dehydrogenase [ubiquinone] 1 beta subcomplex subunit 4</fullName>
    </recommendedName>
    <alternativeName>
        <fullName evidence="12">Complex I-B15</fullName>
    </alternativeName>
    <alternativeName>
        <fullName evidence="13">NADH-ubiquinone oxidoreductase B15 subunit</fullName>
    </alternativeName>
</protein>
<evidence type="ECO:0000256" key="12">
    <source>
        <dbReference type="ARBA" id="ARBA00030212"/>
    </source>
</evidence>
<reference evidence="15" key="2">
    <citation type="journal article" date="2023" name="BMC Genomics">
        <title>Pest status, molecular evolution, and epigenetic factors derived from the genome assembly of Frankliniella fusca, a thysanopteran phytovirus vector.</title>
        <authorList>
            <person name="Catto M.A."/>
            <person name="Labadie P.E."/>
            <person name="Jacobson A.L."/>
            <person name="Kennedy G.G."/>
            <person name="Srinivasan R."/>
            <person name="Hunt B.G."/>
        </authorList>
    </citation>
    <scope>NUCLEOTIDE SEQUENCE</scope>
    <source>
        <strain evidence="15">PL_HMW_Pooled</strain>
    </source>
</reference>
<evidence type="ECO:0000256" key="4">
    <source>
        <dbReference type="ARBA" id="ARBA00022448"/>
    </source>
</evidence>
<comment type="similarity">
    <text evidence="2">Belongs to the complex I NDUFB4 subunit family.</text>
</comment>
<dbReference type="GO" id="GO:0005743">
    <property type="term" value="C:mitochondrial inner membrane"/>
    <property type="evidence" value="ECO:0007669"/>
    <property type="project" value="UniProtKB-SubCell"/>
</dbReference>
<reference evidence="15" key="1">
    <citation type="submission" date="2021-07" db="EMBL/GenBank/DDBJ databases">
        <authorList>
            <person name="Catto M.A."/>
            <person name="Jacobson A."/>
            <person name="Kennedy G."/>
            <person name="Labadie P."/>
            <person name="Hunt B.G."/>
            <person name="Srinivasan R."/>
        </authorList>
    </citation>
    <scope>NUCLEOTIDE SEQUENCE</scope>
    <source>
        <strain evidence="15">PL_HMW_Pooled</strain>
        <tissue evidence="15">Head</tissue>
    </source>
</reference>
<gene>
    <name evidence="15" type="ORF">KUF71_013902</name>
</gene>
<organism evidence="15 16">
    <name type="scientific">Frankliniella fusca</name>
    <dbReference type="NCBI Taxonomy" id="407009"/>
    <lineage>
        <taxon>Eukaryota</taxon>
        <taxon>Metazoa</taxon>
        <taxon>Ecdysozoa</taxon>
        <taxon>Arthropoda</taxon>
        <taxon>Hexapoda</taxon>
        <taxon>Insecta</taxon>
        <taxon>Pterygota</taxon>
        <taxon>Neoptera</taxon>
        <taxon>Paraneoptera</taxon>
        <taxon>Thysanoptera</taxon>
        <taxon>Terebrantia</taxon>
        <taxon>Thripoidea</taxon>
        <taxon>Thripidae</taxon>
        <taxon>Frankliniella</taxon>
    </lineage>
</organism>
<evidence type="ECO:0000256" key="10">
    <source>
        <dbReference type="ARBA" id="ARBA00023128"/>
    </source>
</evidence>
<keyword evidence="9 14" id="KW-1133">Transmembrane helix</keyword>
<keyword evidence="5" id="KW-0679">Respiratory chain</keyword>
<evidence type="ECO:0000256" key="13">
    <source>
        <dbReference type="ARBA" id="ARBA00030987"/>
    </source>
</evidence>
<comment type="caution">
    <text evidence="15">The sequence shown here is derived from an EMBL/GenBank/DDBJ whole genome shotgun (WGS) entry which is preliminary data.</text>
</comment>
<evidence type="ECO:0000256" key="8">
    <source>
        <dbReference type="ARBA" id="ARBA00022982"/>
    </source>
</evidence>
<keyword evidence="16" id="KW-1185">Reference proteome</keyword>
<feature type="transmembrane region" description="Helical" evidence="14">
    <location>
        <begin position="81"/>
        <end position="101"/>
    </location>
</feature>
<keyword evidence="6 14" id="KW-0812">Transmembrane</keyword>
<evidence type="ECO:0000256" key="11">
    <source>
        <dbReference type="ARBA" id="ARBA00023136"/>
    </source>
</evidence>
<keyword evidence="8" id="KW-0249">Electron transport</keyword>
<evidence type="ECO:0000256" key="14">
    <source>
        <dbReference type="SAM" id="Phobius"/>
    </source>
</evidence>
<proteinExistence type="inferred from homology"/>
<keyword evidence="10" id="KW-0496">Mitochondrion</keyword>
<dbReference type="InterPro" id="IPR009866">
    <property type="entry name" value="NADH_UbQ_OxRdtase_NDUFB4_su"/>
</dbReference>
<keyword evidence="7" id="KW-0999">Mitochondrion inner membrane</keyword>
<evidence type="ECO:0000256" key="2">
    <source>
        <dbReference type="ARBA" id="ARBA00007260"/>
    </source>
</evidence>
<evidence type="ECO:0000256" key="3">
    <source>
        <dbReference type="ARBA" id="ARBA00018681"/>
    </source>
</evidence>
<evidence type="ECO:0000256" key="1">
    <source>
        <dbReference type="ARBA" id="ARBA00004434"/>
    </source>
</evidence>
<dbReference type="AlphaFoldDB" id="A0AAE1LN02"/>
<name>A0AAE1LN02_9NEOP</name>
<evidence type="ECO:0000256" key="9">
    <source>
        <dbReference type="ARBA" id="ARBA00022989"/>
    </source>
</evidence>
<dbReference type="Proteomes" id="UP001219518">
    <property type="component" value="Unassembled WGS sequence"/>
</dbReference>
<evidence type="ECO:0000313" key="15">
    <source>
        <dbReference type="EMBL" id="KAK3925653.1"/>
    </source>
</evidence>